<dbReference type="Pfam" id="PF18689">
    <property type="entry name" value="PriX"/>
    <property type="match status" value="1"/>
</dbReference>
<dbReference type="AlphaFoldDB" id="B8D5S1"/>
<dbReference type="KEGG" id="dka:DKAM_1126"/>
<dbReference type="HOGENOM" id="CLU_825395_0_0_2"/>
<dbReference type="Proteomes" id="UP000006903">
    <property type="component" value="Chromosome"/>
</dbReference>
<name>B8D5S1_DESA1</name>
<dbReference type="SUPFAM" id="SSF56747">
    <property type="entry name" value="Prim-pol domain"/>
    <property type="match status" value="1"/>
</dbReference>
<sequence length="336" mass="39131">MFLDFLKIWWRGPLNIYPILRELGVSQRGNEGFVRRLATDVSVGGFFRKEIKAWTRFNWYLSNAFSIGVDWDPDNVYFDRLSIDLDSPDNPRAAVEAALRFAEEIENVYGATPLVVDSGFKGAHIHVFLSDYIGWGDYQSLYKHLLYYVPDRRLVDLNMLQWNRLVRVPLTYNIKSGEKRIARIIYPVEVGMEDFDWRIVSTLDLSRVQVVRVVMPEIPEAIVIRKPRASWGWVERVVETGLPDGRKRFILEVLSPYLINVKNLSVEEALEEIKRFIENSCKNHNNCGKIYESWIKSDLERVRGKRLMSRSLSSLREKDPDLYRVISEVLNGENPA</sequence>
<evidence type="ECO:0000313" key="2">
    <source>
        <dbReference type="EMBL" id="ACL11452.1"/>
    </source>
</evidence>
<gene>
    <name evidence="2" type="ordered locus">DKAM_1126</name>
</gene>
<dbReference type="NCBIfam" id="NF033412">
    <property type="entry name" value="primase_PriX"/>
    <property type="match status" value="1"/>
</dbReference>
<dbReference type="RefSeq" id="WP_012608793.1">
    <property type="nucleotide sequence ID" value="NC_011766.1"/>
</dbReference>
<evidence type="ECO:0000259" key="1">
    <source>
        <dbReference type="Pfam" id="PF18689"/>
    </source>
</evidence>
<reference evidence="2 3" key="1">
    <citation type="journal article" date="2009" name="J. Bacteriol.">
        <title>Complete genome sequence of the anaerobic, protein-degrading hyperthermophilic crenarchaeon Desulfurococcus kamchatkensis.</title>
        <authorList>
            <person name="Ravin N.V."/>
            <person name="Mardanov A.V."/>
            <person name="Beletsky A.V."/>
            <person name="Kublanov I.V."/>
            <person name="Kolganova T.V."/>
            <person name="Lebedinsky A.V."/>
            <person name="Chernyh N.A."/>
            <person name="Bonch-Osmolovskaya E.A."/>
            <person name="Skryabin K.G."/>
        </authorList>
    </citation>
    <scope>NUCLEOTIDE SEQUENCE [LARGE SCALE GENOMIC DNA]</scope>
    <source>
        <strain evidence="3">DSM 18924 / JCM 16383 / VKM B-2413 / 1221n</strain>
    </source>
</reference>
<dbReference type="CDD" id="cd00525">
    <property type="entry name" value="AE_Prim_S_like"/>
    <property type="match status" value="1"/>
</dbReference>
<proteinExistence type="predicted"/>
<dbReference type="STRING" id="490899.DKAM_1126"/>
<dbReference type="eggNOG" id="arCOG05924">
    <property type="taxonomic scope" value="Archaea"/>
</dbReference>
<protein>
    <submittedName>
        <fullName evidence="2">Phospholipase A2/esterase</fullName>
    </submittedName>
</protein>
<dbReference type="EMBL" id="CP001140">
    <property type="protein sequence ID" value="ACL11452.1"/>
    <property type="molecule type" value="Genomic_DNA"/>
</dbReference>
<dbReference type="GeneID" id="25393823"/>
<organism evidence="2 3">
    <name type="scientific">Desulfurococcus amylolyticus (strain DSM 18924 / JCM 16383 / VKM B-2413 / 1221n)</name>
    <name type="common">Desulfurococcus kamchatkensis</name>
    <dbReference type="NCBI Taxonomy" id="490899"/>
    <lineage>
        <taxon>Archaea</taxon>
        <taxon>Thermoproteota</taxon>
        <taxon>Thermoprotei</taxon>
        <taxon>Desulfurococcales</taxon>
        <taxon>Desulfurococcaceae</taxon>
        <taxon>Desulfurococcus</taxon>
    </lineage>
</organism>
<feature type="domain" description="Primase X" evidence="1">
    <location>
        <begin position="232"/>
        <end position="330"/>
    </location>
</feature>
<evidence type="ECO:0000313" key="3">
    <source>
        <dbReference type="Proteomes" id="UP000006903"/>
    </source>
</evidence>
<dbReference type="InterPro" id="IPR040865">
    <property type="entry name" value="PriX"/>
</dbReference>
<accession>B8D5S1</accession>